<keyword evidence="3" id="KW-0732">Signal</keyword>
<evidence type="ECO:0000256" key="4">
    <source>
        <dbReference type="ARBA" id="ARBA00023136"/>
    </source>
</evidence>
<feature type="domain" description="Bacterial surface antigen (D15)" evidence="6">
    <location>
        <begin position="380"/>
        <end position="742"/>
    </location>
</feature>
<gene>
    <name evidence="7" type="ORF">ACFS6H_09260</name>
</gene>
<protein>
    <submittedName>
        <fullName evidence="7">BamA/TamA family outer membrane protein</fullName>
    </submittedName>
</protein>
<evidence type="ECO:0000256" key="2">
    <source>
        <dbReference type="ARBA" id="ARBA00022692"/>
    </source>
</evidence>
<keyword evidence="4" id="KW-0472">Membrane</keyword>
<dbReference type="PANTHER" id="PTHR12815:SF47">
    <property type="entry name" value="TRANSLOCATION AND ASSEMBLY MODULE SUBUNIT TAMA"/>
    <property type="match status" value="1"/>
</dbReference>
<evidence type="ECO:0000259" key="6">
    <source>
        <dbReference type="Pfam" id="PF01103"/>
    </source>
</evidence>
<evidence type="ECO:0000256" key="3">
    <source>
        <dbReference type="ARBA" id="ARBA00022729"/>
    </source>
</evidence>
<evidence type="ECO:0000313" key="7">
    <source>
        <dbReference type="EMBL" id="MFD2919893.1"/>
    </source>
</evidence>
<sequence length="769" mass="86424">MTLLYACSGTKYVPKGDALYTGASIKVNTDSASKKHKSLVKDIASSLTRPKPNRSIFGVKFKLHMYNLAGNPKSEKSFRSWLKNKVGEPPVLLSQVNVDNNVNVIRSSLENTGFFHVAVSGDTTVKGKKASATYTVTPGERYYIDSVFFETDSSNLSTNIRAASKNTLLKHGNPFDLETIKAERNRLDVYLKEKGFYYFDPGYLIIQADSTVGTKQVHLYVKVKPNTTTAARSVFSINDIFIFPTFRINSSTSADTLKKNATYYKGYYVIDRRNQYKPQLFQNTMQFKKGEAYNRTDQNLTLNRLVGLGIFKFVKNRFEVDSTRLNSLFNDSARVLRGLNDSIPLNTYYYLTPLPKNALKLEPTGSTKSNNLTGANITLGWRRRNTFKGGEILMVNANAGFEVQLSGQLKGYNTYRYGLEGNLSFPKFLIPFYKYNLKGGFVPRTNLLLGYEVLTKQKLYTLNSFKAGYGYVWKGNAFTEYDLKPIAINYIQPIHVSQQYSDSAANNPTLQKAIEKQFILGGNYNFNYNELVGNAIMTGWYFNGNVDLSGNIIGGILGANVNKGRPKSIANAQFSQYVKLEADTRFYLKLSKKSVLANRVIIGYGLPWGNSTELPFVKQFFSGGNNSIRAFRSRSLGPGTFKDTVNTAFLADQSGDIKLEFNTEYRTKLYSIFDGAVFVDAGNVWLKNEDPNRPGSKFTGKFLSQLAIGAGVGLRVDVSILVLRLDVAFPIRKPWLAENQRWVLDDIRFGSKTWRQENLIFNLGIGFPF</sequence>
<comment type="caution">
    <text evidence="7">The sequence shown here is derived from an EMBL/GenBank/DDBJ whole genome shotgun (WGS) entry which is preliminary data.</text>
</comment>
<keyword evidence="2" id="KW-0812">Transmembrane</keyword>
<dbReference type="Proteomes" id="UP001597511">
    <property type="component" value="Unassembled WGS sequence"/>
</dbReference>
<dbReference type="InterPro" id="IPR039910">
    <property type="entry name" value="D15-like"/>
</dbReference>
<accession>A0ABW6A6S1</accession>
<comment type="subcellular location">
    <subcellularLocation>
        <location evidence="1">Membrane</location>
    </subcellularLocation>
</comment>
<keyword evidence="8" id="KW-1185">Reference proteome</keyword>
<reference evidence="8" key="1">
    <citation type="journal article" date="2019" name="Int. J. Syst. Evol. Microbiol.">
        <title>The Global Catalogue of Microorganisms (GCM) 10K type strain sequencing project: providing services to taxonomists for standard genome sequencing and annotation.</title>
        <authorList>
            <consortium name="The Broad Institute Genomics Platform"/>
            <consortium name="The Broad Institute Genome Sequencing Center for Infectious Disease"/>
            <person name="Wu L."/>
            <person name="Ma J."/>
        </authorList>
    </citation>
    <scope>NUCLEOTIDE SEQUENCE [LARGE SCALE GENOMIC DNA]</scope>
    <source>
        <strain evidence="8">KCTC 23299</strain>
    </source>
</reference>
<keyword evidence="5" id="KW-0998">Cell outer membrane</keyword>
<dbReference type="RefSeq" id="WP_386097748.1">
    <property type="nucleotide sequence ID" value="NZ_JBHUOZ010000002.1"/>
</dbReference>
<dbReference type="Gene3D" id="2.40.160.50">
    <property type="entry name" value="membrane protein fhac: a member of the omp85/tpsb transporter family"/>
    <property type="match status" value="1"/>
</dbReference>
<evidence type="ECO:0000256" key="1">
    <source>
        <dbReference type="ARBA" id="ARBA00004370"/>
    </source>
</evidence>
<dbReference type="InterPro" id="IPR000184">
    <property type="entry name" value="Bac_surfAg_D15"/>
</dbReference>
<dbReference type="EMBL" id="JBHUOZ010000002">
    <property type="protein sequence ID" value="MFD2919893.1"/>
    <property type="molecule type" value="Genomic_DNA"/>
</dbReference>
<organism evidence="7 8">
    <name type="scientific">Terrimonas rubra</name>
    <dbReference type="NCBI Taxonomy" id="1035890"/>
    <lineage>
        <taxon>Bacteria</taxon>
        <taxon>Pseudomonadati</taxon>
        <taxon>Bacteroidota</taxon>
        <taxon>Chitinophagia</taxon>
        <taxon>Chitinophagales</taxon>
        <taxon>Chitinophagaceae</taxon>
        <taxon>Terrimonas</taxon>
    </lineage>
</organism>
<evidence type="ECO:0000256" key="5">
    <source>
        <dbReference type="ARBA" id="ARBA00023237"/>
    </source>
</evidence>
<name>A0ABW6A6S1_9BACT</name>
<evidence type="ECO:0000313" key="8">
    <source>
        <dbReference type="Proteomes" id="UP001597511"/>
    </source>
</evidence>
<dbReference type="PANTHER" id="PTHR12815">
    <property type="entry name" value="SORTING AND ASSEMBLY MACHINERY SAMM50 PROTEIN FAMILY MEMBER"/>
    <property type="match status" value="1"/>
</dbReference>
<dbReference type="Pfam" id="PF01103">
    <property type="entry name" value="Omp85"/>
    <property type="match status" value="1"/>
</dbReference>
<proteinExistence type="predicted"/>